<evidence type="ECO:0000256" key="4">
    <source>
        <dbReference type="ARBA" id="ARBA00022980"/>
    </source>
</evidence>
<dbReference type="GO" id="GO:0006412">
    <property type="term" value="P:translation"/>
    <property type="evidence" value="ECO:0007669"/>
    <property type="project" value="UniProtKB-UniRule"/>
</dbReference>
<evidence type="ECO:0000313" key="11">
    <source>
        <dbReference type="EMBL" id="RJR26386.1"/>
    </source>
</evidence>
<organism evidence="11 12">
    <name type="scientific">candidate division WWE3 bacterium</name>
    <dbReference type="NCBI Taxonomy" id="2053526"/>
    <lineage>
        <taxon>Bacteria</taxon>
        <taxon>Katanobacteria</taxon>
    </lineage>
</organism>
<comment type="subunit">
    <text evidence="7 9">Part of the 50S ribosomal subunit.</text>
</comment>
<evidence type="ECO:0000256" key="7">
    <source>
        <dbReference type="HAMAP-Rule" id="MF_01331"/>
    </source>
</evidence>
<evidence type="ECO:0000256" key="9">
    <source>
        <dbReference type="RuleBase" id="RU004006"/>
    </source>
</evidence>
<dbReference type="HAMAP" id="MF_01331_B">
    <property type="entry name" value="Ribosomal_uL22_B"/>
    <property type="match status" value="1"/>
</dbReference>
<dbReference type="AlphaFoldDB" id="A0A3A4ZIL6"/>
<protein>
    <recommendedName>
        <fullName evidence="6 7">Large ribosomal subunit protein uL22</fullName>
    </recommendedName>
</protein>
<dbReference type="GO" id="GO:0019843">
    <property type="term" value="F:rRNA binding"/>
    <property type="evidence" value="ECO:0007669"/>
    <property type="project" value="UniProtKB-UniRule"/>
</dbReference>
<dbReference type="SUPFAM" id="SSF54843">
    <property type="entry name" value="Ribosomal protein L22"/>
    <property type="match status" value="1"/>
</dbReference>
<sequence>MEKSQVYAKHMAARITAKKVAPVMDLIRGKNLHDAKVTLAFDRTKASDVILKVLKSAEANAKNNKKLDVKKLYISEVWAGPGPTYKRMRLVAKSRVSPILKRTSHIYIGLSERDNK</sequence>
<comment type="caution">
    <text evidence="11">The sequence shown here is derived from an EMBL/GenBank/DDBJ whole genome shotgun (WGS) entry which is preliminary data.</text>
</comment>
<comment type="function">
    <text evidence="7 10">This protein binds specifically to 23S rRNA; its binding is stimulated by other ribosomal proteins, e.g., L4, L17, and L20. It is important during the early stages of 50S assembly. It makes multiple contacts with different domains of the 23S rRNA in the assembled 50S subunit and ribosome.</text>
</comment>
<dbReference type="InterPro" id="IPR005727">
    <property type="entry name" value="Ribosomal_uL22_bac/chlpt-type"/>
</dbReference>
<dbReference type="CDD" id="cd00336">
    <property type="entry name" value="Ribosomal_L22"/>
    <property type="match status" value="1"/>
</dbReference>
<evidence type="ECO:0000256" key="8">
    <source>
        <dbReference type="RuleBase" id="RU004005"/>
    </source>
</evidence>
<dbReference type="Gene3D" id="3.90.470.10">
    <property type="entry name" value="Ribosomal protein L22/L17"/>
    <property type="match status" value="1"/>
</dbReference>
<evidence type="ECO:0000256" key="6">
    <source>
        <dbReference type="ARBA" id="ARBA00035207"/>
    </source>
</evidence>
<keyword evidence="3 7" id="KW-0694">RNA-binding</keyword>
<dbReference type="PANTHER" id="PTHR13501">
    <property type="entry name" value="CHLOROPLAST 50S RIBOSOMAL PROTEIN L22-RELATED"/>
    <property type="match status" value="1"/>
</dbReference>
<dbReference type="InterPro" id="IPR036394">
    <property type="entry name" value="Ribosomal_uL22_sf"/>
</dbReference>
<evidence type="ECO:0000256" key="5">
    <source>
        <dbReference type="ARBA" id="ARBA00023274"/>
    </source>
</evidence>
<name>A0A3A4ZIL6_UNCKA</name>
<evidence type="ECO:0000256" key="2">
    <source>
        <dbReference type="ARBA" id="ARBA00022730"/>
    </source>
</evidence>
<dbReference type="NCBIfam" id="TIGR01044">
    <property type="entry name" value="rplV_bact"/>
    <property type="match status" value="1"/>
</dbReference>
<evidence type="ECO:0000256" key="3">
    <source>
        <dbReference type="ARBA" id="ARBA00022884"/>
    </source>
</evidence>
<evidence type="ECO:0000256" key="10">
    <source>
        <dbReference type="RuleBase" id="RU004008"/>
    </source>
</evidence>
<accession>A0A3A4ZIL6</accession>
<evidence type="ECO:0000313" key="12">
    <source>
        <dbReference type="Proteomes" id="UP000265540"/>
    </source>
</evidence>
<dbReference type="Proteomes" id="UP000265540">
    <property type="component" value="Unassembled WGS sequence"/>
</dbReference>
<dbReference type="EMBL" id="QZJF01000022">
    <property type="protein sequence ID" value="RJR26386.1"/>
    <property type="molecule type" value="Genomic_DNA"/>
</dbReference>
<dbReference type="InterPro" id="IPR047867">
    <property type="entry name" value="Ribosomal_uL22_bac/org-type"/>
</dbReference>
<reference evidence="11 12" key="1">
    <citation type="journal article" date="2017" name="ISME J.">
        <title>Energy and carbon metabolisms in a deep terrestrial subsurface fluid microbial community.</title>
        <authorList>
            <person name="Momper L."/>
            <person name="Jungbluth S.P."/>
            <person name="Lee M.D."/>
            <person name="Amend J.P."/>
        </authorList>
    </citation>
    <scope>NUCLEOTIDE SEQUENCE [LARGE SCALE GENOMIC DNA]</scope>
    <source>
        <strain evidence="11">SURF_46</strain>
    </source>
</reference>
<dbReference type="GO" id="GO:0003735">
    <property type="term" value="F:structural constituent of ribosome"/>
    <property type="evidence" value="ECO:0007669"/>
    <property type="project" value="InterPro"/>
</dbReference>
<keyword evidence="2 7" id="KW-0699">rRNA-binding</keyword>
<keyword evidence="4 7" id="KW-0689">Ribosomal protein</keyword>
<evidence type="ECO:0000256" key="1">
    <source>
        <dbReference type="ARBA" id="ARBA00009451"/>
    </source>
</evidence>
<dbReference type="Pfam" id="PF00237">
    <property type="entry name" value="Ribosomal_L22"/>
    <property type="match status" value="1"/>
</dbReference>
<dbReference type="InterPro" id="IPR001063">
    <property type="entry name" value="Ribosomal_uL22"/>
</dbReference>
<gene>
    <name evidence="7" type="primary">rplV</name>
    <name evidence="11" type="ORF">C4561_05345</name>
</gene>
<dbReference type="GO" id="GO:0022625">
    <property type="term" value="C:cytosolic large ribosomal subunit"/>
    <property type="evidence" value="ECO:0007669"/>
    <property type="project" value="TreeGrafter"/>
</dbReference>
<keyword evidence="5 7" id="KW-0687">Ribonucleoprotein</keyword>
<proteinExistence type="inferred from homology"/>
<dbReference type="PANTHER" id="PTHR13501:SF8">
    <property type="entry name" value="LARGE RIBOSOMAL SUBUNIT PROTEIN UL22M"/>
    <property type="match status" value="1"/>
</dbReference>
<comment type="similarity">
    <text evidence="1 7 8">Belongs to the universal ribosomal protein uL22 family.</text>
</comment>
<comment type="function">
    <text evidence="7">The globular domain of the protein is located near the polypeptide exit tunnel on the outside of the subunit, while an extended beta-hairpin is found that lines the wall of the exit tunnel in the center of the 70S ribosome.</text>
</comment>